<dbReference type="Gene3D" id="3.60.21.10">
    <property type="match status" value="1"/>
</dbReference>
<evidence type="ECO:0000259" key="2">
    <source>
        <dbReference type="Pfam" id="PF09587"/>
    </source>
</evidence>
<dbReference type="InterPro" id="IPR052169">
    <property type="entry name" value="CW_Biosynth-Accessory"/>
</dbReference>
<name>A0A9D1FBY0_9FIRM</name>
<feature type="non-terminal residue" evidence="3">
    <location>
        <position position="1"/>
    </location>
</feature>
<evidence type="ECO:0000313" key="3">
    <source>
        <dbReference type="EMBL" id="HIS66078.1"/>
    </source>
</evidence>
<evidence type="ECO:0000256" key="1">
    <source>
        <dbReference type="ARBA" id="ARBA00005662"/>
    </source>
</evidence>
<protein>
    <submittedName>
        <fullName evidence="3">CapA family protein</fullName>
    </submittedName>
</protein>
<dbReference type="Pfam" id="PF09587">
    <property type="entry name" value="PGA_cap"/>
    <property type="match status" value="1"/>
</dbReference>
<dbReference type="EMBL" id="DVJK01000025">
    <property type="protein sequence ID" value="HIS66078.1"/>
    <property type="molecule type" value="Genomic_DNA"/>
</dbReference>
<dbReference type="InterPro" id="IPR029052">
    <property type="entry name" value="Metallo-depent_PP-like"/>
</dbReference>
<dbReference type="InterPro" id="IPR019079">
    <property type="entry name" value="Capsule_synth_CapA"/>
</dbReference>
<reference evidence="3" key="1">
    <citation type="submission" date="2020-10" db="EMBL/GenBank/DDBJ databases">
        <authorList>
            <person name="Gilroy R."/>
        </authorList>
    </citation>
    <scope>NUCLEOTIDE SEQUENCE</scope>
    <source>
        <strain evidence="3">ChiHjej10B9-9673</strain>
    </source>
</reference>
<dbReference type="PANTHER" id="PTHR33393">
    <property type="entry name" value="POLYGLUTAMINE SYNTHESIS ACCESSORY PROTEIN RV0574C-RELATED"/>
    <property type="match status" value="1"/>
</dbReference>
<dbReference type="SUPFAM" id="SSF56300">
    <property type="entry name" value="Metallo-dependent phosphatases"/>
    <property type="match status" value="1"/>
</dbReference>
<comment type="caution">
    <text evidence="3">The sequence shown here is derived from an EMBL/GenBank/DDBJ whole genome shotgun (WGS) entry which is preliminary data.</text>
</comment>
<gene>
    <name evidence="3" type="ORF">IAC18_00810</name>
</gene>
<dbReference type="PANTHER" id="PTHR33393:SF11">
    <property type="entry name" value="POLYGLUTAMINE SYNTHESIS ACCESSORY PROTEIN RV0574C-RELATED"/>
    <property type="match status" value="1"/>
</dbReference>
<comment type="similarity">
    <text evidence="1">Belongs to the CapA family.</text>
</comment>
<accession>A0A9D1FBY0</accession>
<reference evidence="3" key="2">
    <citation type="journal article" date="2021" name="PeerJ">
        <title>Extensive microbial diversity within the chicken gut microbiome revealed by metagenomics and culture.</title>
        <authorList>
            <person name="Gilroy R."/>
            <person name="Ravi A."/>
            <person name="Getino M."/>
            <person name="Pursley I."/>
            <person name="Horton D.L."/>
            <person name="Alikhan N.F."/>
            <person name="Baker D."/>
            <person name="Gharbi K."/>
            <person name="Hall N."/>
            <person name="Watson M."/>
            <person name="Adriaenssens E.M."/>
            <person name="Foster-Nyarko E."/>
            <person name="Jarju S."/>
            <person name="Secka A."/>
            <person name="Antonio M."/>
            <person name="Oren A."/>
            <person name="Chaudhuri R.R."/>
            <person name="La Ragione R."/>
            <person name="Hildebrand F."/>
            <person name="Pallen M.J."/>
        </authorList>
    </citation>
    <scope>NUCLEOTIDE SEQUENCE</scope>
    <source>
        <strain evidence="3">ChiHjej10B9-9673</strain>
    </source>
</reference>
<organism evidence="3 4">
    <name type="scientific">Candidatus Scatomorpha merdipullorum</name>
    <dbReference type="NCBI Taxonomy" id="2840927"/>
    <lineage>
        <taxon>Bacteria</taxon>
        <taxon>Bacillati</taxon>
        <taxon>Bacillota</taxon>
        <taxon>Clostridia</taxon>
        <taxon>Eubacteriales</taxon>
        <taxon>Candidatus Scatomorpha</taxon>
    </lineage>
</organism>
<dbReference type="AlphaFoldDB" id="A0A9D1FBY0"/>
<proteinExistence type="inferred from homology"/>
<dbReference type="Proteomes" id="UP000824001">
    <property type="component" value="Unassembled WGS sequence"/>
</dbReference>
<sequence>YAVNLFNTSYMSNYVSPDYDKLAADMAAARALGTDIIAVSIHWGAEYQTEPSANQERVADFLFEQGADLVIGGHPHVPQPMELREIDNGDGTKRTGFLCYCLGNLLSTMKSDYTYLTALARIELTKDPATGDTAITGCSYVPVMMVNLANYGTASAAGWQRQLWDIPAAIADYESGDDRGGIITPKLYDDLCQALADCESIFGPLTLSPEG</sequence>
<evidence type="ECO:0000313" key="4">
    <source>
        <dbReference type="Proteomes" id="UP000824001"/>
    </source>
</evidence>
<feature type="domain" description="Capsule synthesis protein CapA" evidence="2">
    <location>
        <begin position="17"/>
        <end position="107"/>
    </location>
</feature>